<dbReference type="GO" id="GO:0000417">
    <property type="term" value="C:HIR complex"/>
    <property type="evidence" value="ECO:0007669"/>
    <property type="project" value="TreeGrafter"/>
</dbReference>
<evidence type="ECO:0000256" key="4">
    <source>
        <dbReference type="SAM" id="MobiDB-lite"/>
    </source>
</evidence>
<feature type="region of interest" description="Disordered" evidence="4">
    <location>
        <begin position="369"/>
        <end position="407"/>
    </location>
</feature>
<dbReference type="EMBL" id="LUGH01000089">
    <property type="protein sequence ID" value="OBZ89568.1"/>
    <property type="molecule type" value="Genomic_DNA"/>
</dbReference>
<dbReference type="InterPro" id="IPR011990">
    <property type="entry name" value="TPR-like_helical_dom_sf"/>
</dbReference>
<sequence length="1736" mass="200240">MSTWSTLNRGETVLLEDAVELQVEKLLAKYQSTLKLHQKGQLEEAKERYEELVEHELLKKELKPKKKKTGSINRVEETPLSTLRFLVFKNYASILEDEFVNTNDDTPLAEKALKYYLQAAKIDPTEHTVWCHVGLLSHMLKRLRFARLAYENGLLASSDHINTFYSVGPSKVQDMIKNNQISPLQWKCLEGLCQVLFDMGDYPLCTFYVDIVMDHYKNWTVGNLLKFKMNQQQQSTYDLVDTDIPADMDDISQVIPIVLKRYDWSLLVESLLKEYKQLFSDSKQEKYYSQTTSRLTQSSYANHSIEIRVEKEENDKEKLGNVDSVMEENIIPSTLLPANSQVITADSNAILPCEPTTVKVTEHTVVDDNLSSHKRKREGEEDGNDLKQLSGDEHSEDENEEDEAEEKRLSLRTFKRQRDKIANEETSRLKMLEEEKTFSSRVQGFYEKMDAIMPNLFGRIWQNELDDSLYKSFWEWFDLKVTELDASYYWDIDYSSLTVDIETSNNVKRPKSLALFIPSDNKLPNLVNEDKVAIKNCIADLNCNNSGIVFSLCKSICDFISHDLQVDSITNEPRSVLDNDTLSVITDTIALLDLRFVEYILSNVNLSLEEKMKLILRTSEYFMDRLIRKEMIAFEENLVQVSSSSRKRVSTSLAKQHKIKALEILSTNAAYWIELLENELVCSMLTSSHYGLSIKEGEYQQLLNDSTFEVRYWSLKGKMAQCQDDIESAYACFTKCKSLVESMNSCNNIVRVDLRSMYDSIIDIDSINKKIELLQVGKLFATAKQKMLSDDYIGVIDDIENIVKTKMDAPFDMLQLTDEDIQMIAMLSKAYLHTNKLKDAWDCHVIIFICSVKNLIKYGSCQLKNSARPCKNDDTEFLKALGQIDRILESLVSLFQKKSFQDWLPKESNQHFSECLSSILKMSIYYMFRHPDFVPFVNNFSSPDVPPHTPSKATKSNNFNGIIVKAWVLQSYLIQQVFEKATGEPANEIQRAWAELLHSLHDELGEREFCGASNSIFLHHVRETLAKVDDIAFRREIYQCYHCLYGVHLAAESDVIEEHYCSHSELDHKAAEPLFSLVASAAEEKLRNGTLLKNDLKDVVETVSTLFEDLPIKHPQVKNNHKIIDDYLNSKIEFRTSLDMMTRDAIISANPLDPAKIGLSPVFFKIFWIRGKTSRIQLKNRSKASNEKLENTIEEYTSHLVLDPNDGDVWADIALCYQILSEIELNWSASNITAQRELLCEYQRKSFHAYMRAIYLGEQFSKDDMKASFYSDFGSLLYSITSSPMSMDAFNSDDLIKKLTPDGKLVEKPNRLPPVESVYKLALILFKNALTYKASEQLKWRCCYMIGKCLTKLDRQPKESLEWFLKLISQVKRTNERKDQEAVYIFYSALVKYLFQNKISAETALHYIATERSIQNKKKVDINPIERNSADSTLSEVNNCSDRITGTNIWATELNQYTSHLSSDTAHVYNTIFQRLMDIRSMDAKTPYHNAVYRISWMYRYVYLNAEKAKNEIIKLFTLNKTVKSHIIMWEQGTFEMPGRRYVHIDKYTMILISLCKEVADRQTLKNLYRKLRRGQGFVIHDKKMFKEAYATYLKMIQKQLQTAHEADRIMACIRSSHISVDKFETICTTFTKEFSEDKSKLDSELYGFLQDLSEIKRLAHGFIPTAEVTQDGFDEVARLCFAVAVFGGPNNAHHLHALGNTVLVEPQDIKHEEKLVEVMLNQAKVLLQNTTVTTR</sequence>
<dbReference type="STRING" id="101091.A0A1C7NKN6"/>
<comment type="similarity">
    <text evidence="2">Belongs to the HIR3 family.</text>
</comment>
<dbReference type="InterPro" id="IPR033053">
    <property type="entry name" value="Hir3/CABIN1"/>
</dbReference>
<dbReference type="Gene3D" id="1.25.40.10">
    <property type="entry name" value="Tetratricopeptide repeat domain"/>
    <property type="match status" value="1"/>
</dbReference>
<organism evidence="5 6">
    <name type="scientific">Choanephora cucurbitarum</name>
    <dbReference type="NCBI Taxonomy" id="101091"/>
    <lineage>
        <taxon>Eukaryota</taxon>
        <taxon>Fungi</taxon>
        <taxon>Fungi incertae sedis</taxon>
        <taxon>Mucoromycota</taxon>
        <taxon>Mucoromycotina</taxon>
        <taxon>Mucoromycetes</taxon>
        <taxon>Mucorales</taxon>
        <taxon>Mucorineae</taxon>
        <taxon>Choanephoraceae</taxon>
        <taxon>Choanephoroideae</taxon>
        <taxon>Choanephora</taxon>
    </lineage>
</organism>
<dbReference type="GO" id="GO:0006325">
    <property type="term" value="P:chromatin organization"/>
    <property type="evidence" value="ECO:0007669"/>
    <property type="project" value="InterPro"/>
</dbReference>
<evidence type="ECO:0000313" key="5">
    <source>
        <dbReference type="EMBL" id="OBZ89568.1"/>
    </source>
</evidence>
<keyword evidence="6" id="KW-1185">Reference proteome</keyword>
<dbReference type="SUPFAM" id="SSF48452">
    <property type="entry name" value="TPR-like"/>
    <property type="match status" value="1"/>
</dbReference>
<feature type="compositionally biased region" description="Acidic residues" evidence="4">
    <location>
        <begin position="394"/>
        <end position="404"/>
    </location>
</feature>
<comment type="caution">
    <text evidence="5">The sequence shown here is derived from an EMBL/GenBank/DDBJ whole genome shotgun (WGS) entry which is preliminary data.</text>
</comment>
<dbReference type="FunCoup" id="A0A1C7NKN6">
    <property type="interactions" value="9"/>
</dbReference>
<dbReference type="OrthoDB" id="77564at2759"/>
<dbReference type="GO" id="GO:0031491">
    <property type="term" value="F:nucleosome binding"/>
    <property type="evidence" value="ECO:0007669"/>
    <property type="project" value="TreeGrafter"/>
</dbReference>
<dbReference type="Proteomes" id="UP000093000">
    <property type="component" value="Unassembled WGS sequence"/>
</dbReference>
<dbReference type="PANTHER" id="PTHR15502:SF7">
    <property type="entry name" value="CALCINEURIN-BINDING PROTEIN CABIN-1"/>
    <property type="match status" value="1"/>
</dbReference>
<keyword evidence="3" id="KW-0539">Nucleus</keyword>
<gene>
    <name evidence="5" type="primary">hir3</name>
    <name evidence="5" type="ORF">A0J61_02393</name>
</gene>
<evidence type="ECO:0000256" key="3">
    <source>
        <dbReference type="ARBA" id="ARBA00023242"/>
    </source>
</evidence>
<dbReference type="PANTHER" id="PTHR15502">
    <property type="entry name" value="CALCINEURIN-BINDING PROTEIN CABIN 1-RELATED"/>
    <property type="match status" value="1"/>
</dbReference>
<accession>A0A1C7NKN6</accession>
<proteinExistence type="inferred from homology"/>
<comment type="subcellular location">
    <subcellularLocation>
        <location evidence="1">Nucleus</location>
    </subcellularLocation>
</comment>
<dbReference type="InParanoid" id="A0A1C7NKN6"/>
<evidence type="ECO:0000313" key="6">
    <source>
        <dbReference type="Proteomes" id="UP000093000"/>
    </source>
</evidence>
<evidence type="ECO:0000256" key="1">
    <source>
        <dbReference type="ARBA" id="ARBA00004123"/>
    </source>
</evidence>
<protein>
    <submittedName>
        <fullName evidence="5">Histone transcription regulator 3</fullName>
    </submittedName>
</protein>
<dbReference type="GO" id="GO:0005634">
    <property type="term" value="C:nucleus"/>
    <property type="evidence" value="ECO:0007669"/>
    <property type="project" value="UniProtKB-SubCell"/>
</dbReference>
<evidence type="ECO:0000256" key="2">
    <source>
        <dbReference type="ARBA" id="ARBA00007335"/>
    </source>
</evidence>
<name>A0A1C7NKN6_9FUNG</name>
<reference evidence="5 6" key="1">
    <citation type="submission" date="2016-03" db="EMBL/GenBank/DDBJ databases">
        <title>Choanephora cucurbitarum.</title>
        <authorList>
            <person name="Min B."/>
            <person name="Park H."/>
            <person name="Park J.-H."/>
            <person name="Shin H.-D."/>
            <person name="Choi I.-G."/>
        </authorList>
    </citation>
    <scope>NUCLEOTIDE SEQUENCE [LARGE SCALE GENOMIC DNA]</scope>
    <source>
        <strain evidence="5 6">KUS-F28377</strain>
    </source>
</reference>